<evidence type="ECO:0000259" key="3">
    <source>
        <dbReference type="Pfam" id="PF00808"/>
    </source>
</evidence>
<dbReference type="OrthoDB" id="1291358at2759"/>
<dbReference type="InterPro" id="IPR050568">
    <property type="entry name" value="Transcr_DNA_Rep_Reg"/>
</dbReference>
<dbReference type="GO" id="GO:0006261">
    <property type="term" value="P:DNA-templated DNA replication"/>
    <property type="evidence" value="ECO:0007669"/>
    <property type="project" value="TreeGrafter"/>
</dbReference>
<feature type="domain" description="Transcription factor CBF/NF-Y/archaeal histone" evidence="3">
    <location>
        <begin position="88"/>
        <end position="152"/>
    </location>
</feature>
<organism evidence="4 5">
    <name type="scientific">Ramazzottius varieornatus</name>
    <name type="common">Water bear</name>
    <name type="synonym">Tardigrade</name>
    <dbReference type="NCBI Taxonomy" id="947166"/>
    <lineage>
        <taxon>Eukaryota</taxon>
        <taxon>Metazoa</taxon>
        <taxon>Ecdysozoa</taxon>
        <taxon>Tardigrada</taxon>
        <taxon>Eutardigrada</taxon>
        <taxon>Parachela</taxon>
        <taxon>Hypsibioidea</taxon>
        <taxon>Ramazzottiidae</taxon>
        <taxon>Ramazzottius</taxon>
    </lineage>
</organism>
<evidence type="ECO:0000313" key="5">
    <source>
        <dbReference type="Proteomes" id="UP000186922"/>
    </source>
</evidence>
<evidence type="ECO:0000256" key="1">
    <source>
        <dbReference type="ARBA" id="ARBA00004123"/>
    </source>
</evidence>
<dbReference type="GO" id="GO:0046982">
    <property type="term" value="F:protein heterodimerization activity"/>
    <property type="evidence" value="ECO:0007669"/>
    <property type="project" value="InterPro"/>
</dbReference>
<dbReference type="AlphaFoldDB" id="A0A1D1V1X6"/>
<comment type="subcellular location">
    <subcellularLocation>
        <location evidence="1">Nucleus</location>
    </subcellularLocation>
</comment>
<accession>A0A1D1V1X6</accession>
<dbReference type="InterPro" id="IPR009072">
    <property type="entry name" value="Histone-fold"/>
</dbReference>
<dbReference type="Gene3D" id="1.10.20.10">
    <property type="entry name" value="Histone, subunit A"/>
    <property type="match status" value="1"/>
</dbReference>
<dbReference type="GO" id="GO:0008622">
    <property type="term" value="C:epsilon DNA polymerase complex"/>
    <property type="evidence" value="ECO:0007669"/>
    <property type="project" value="TreeGrafter"/>
</dbReference>
<protein>
    <recommendedName>
        <fullName evidence="3">Transcription factor CBF/NF-Y/archaeal histone domain-containing protein</fullName>
    </recommendedName>
</protein>
<dbReference type="Proteomes" id="UP000186922">
    <property type="component" value="Unassembled WGS sequence"/>
</dbReference>
<keyword evidence="2" id="KW-0539">Nucleus</keyword>
<dbReference type="PANTHER" id="PTHR10252:SF79">
    <property type="entry name" value="DNA POLYMERASE EPSILON SUBUNIT 4"/>
    <property type="match status" value="1"/>
</dbReference>
<proteinExistence type="predicted"/>
<dbReference type="Pfam" id="PF00808">
    <property type="entry name" value="CBFD_NFYB_HMF"/>
    <property type="match status" value="1"/>
</dbReference>
<dbReference type="InterPro" id="IPR003958">
    <property type="entry name" value="CBFA_NFYB_domain"/>
</dbReference>
<gene>
    <name evidence="4" type="primary">RvY_07317-1</name>
    <name evidence="4" type="synonym">RvY_07317.1</name>
    <name evidence="4" type="ORF">RvY_07317</name>
</gene>
<dbReference type="EMBL" id="BDGG01000003">
    <property type="protein sequence ID" value="GAU95751.1"/>
    <property type="molecule type" value="Genomic_DNA"/>
</dbReference>
<evidence type="ECO:0000256" key="2">
    <source>
        <dbReference type="ARBA" id="ARBA00023242"/>
    </source>
</evidence>
<reference evidence="4 5" key="1">
    <citation type="journal article" date="2016" name="Nat. Commun.">
        <title>Extremotolerant tardigrade genome and improved radiotolerance of human cultured cells by tardigrade-unique protein.</title>
        <authorList>
            <person name="Hashimoto T."/>
            <person name="Horikawa D.D."/>
            <person name="Saito Y."/>
            <person name="Kuwahara H."/>
            <person name="Kozuka-Hata H."/>
            <person name="Shin-I T."/>
            <person name="Minakuchi Y."/>
            <person name="Ohishi K."/>
            <person name="Motoyama A."/>
            <person name="Aizu T."/>
            <person name="Enomoto A."/>
            <person name="Kondo K."/>
            <person name="Tanaka S."/>
            <person name="Hara Y."/>
            <person name="Koshikawa S."/>
            <person name="Sagara H."/>
            <person name="Miura T."/>
            <person name="Yokobori S."/>
            <person name="Miyagawa K."/>
            <person name="Suzuki Y."/>
            <person name="Kubo T."/>
            <person name="Oyama M."/>
            <person name="Kohara Y."/>
            <person name="Fujiyama A."/>
            <person name="Arakawa K."/>
            <person name="Katayama T."/>
            <person name="Toyoda A."/>
            <person name="Kunieda T."/>
        </authorList>
    </citation>
    <scope>NUCLEOTIDE SEQUENCE [LARGE SCALE GENOMIC DNA]</scope>
    <source>
        <strain evidence="4 5">YOKOZUNA-1</strain>
    </source>
</reference>
<keyword evidence="5" id="KW-1185">Reference proteome</keyword>
<dbReference type="PANTHER" id="PTHR10252">
    <property type="entry name" value="HISTONE-LIKE TRANSCRIPTION FACTOR CCAAT-RELATED"/>
    <property type="match status" value="1"/>
</dbReference>
<dbReference type="CDD" id="cd22929">
    <property type="entry name" value="HFD_POLE4-like"/>
    <property type="match status" value="1"/>
</dbReference>
<dbReference type="SUPFAM" id="SSF47113">
    <property type="entry name" value="Histone-fold"/>
    <property type="match status" value="1"/>
</dbReference>
<name>A0A1D1V1X6_RAMVA</name>
<dbReference type="STRING" id="947166.A0A1D1V1X6"/>
<sequence length="166" mass="18464">MDEERESSGVQPAVDIIPESDPVQQELQDDGFVEEMLNLPTRQATAVPAPTVVKKSAPRREIVVRSEARGSDKGDDLEIIRDDLSVAARLPVGRIKNIMKMDPQARNMAGDSVYLMCKAAELFIEQVAQQSWYFTEAASRKTMSGNDVHSAVDSQDNLRFLEDMLP</sequence>
<evidence type="ECO:0000313" key="4">
    <source>
        <dbReference type="EMBL" id="GAU95751.1"/>
    </source>
</evidence>
<comment type="caution">
    <text evidence="4">The sequence shown here is derived from an EMBL/GenBank/DDBJ whole genome shotgun (WGS) entry which is preliminary data.</text>
</comment>